<sequence length="176" mass="19355">MRTMTLMAALAMVAATHSIATRTAAASDTTTTTASAIHTFDLPTVRVYATVERDADAVALQEPRIHDLPPVRVQAVRDERDVADVRRTALAMRTPAARRASLAIPRGSSRRGIAPERGTPSQAEVRFDRWIALTCVIRMRLTRVWPIQHCNDGSQGAGTRMRTGVSMPVSLVERRR</sequence>
<dbReference type="EMBL" id="AP027041">
    <property type="protein sequence ID" value="BDU17315.1"/>
    <property type="molecule type" value="Genomic_DNA"/>
</dbReference>
<gene>
    <name evidence="2" type="ORF">LA521A_25160</name>
</gene>
<organism evidence="2 3">
    <name type="scientific">Lysobacter auxotrophicus</name>
    <dbReference type="NCBI Taxonomy" id="2992573"/>
    <lineage>
        <taxon>Bacteria</taxon>
        <taxon>Pseudomonadati</taxon>
        <taxon>Pseudomonadota</taxon>
        <taxon>Gammaproteobacteria</taxon>
        <taxon>Lysobacterales</taxon>
        <taxon>Lysobacteraceae</taxon>
        <taxon>Lysobacter</taxon>
    </lineage>
</organism>
<dbReference type="RefSeq" id="WP_281779257.1">
    <property type="nucleotide sequence ID" value="NZ_AP027041.1"/>
</dbReference>
<accession>A0ABN6ULZ5</accession>
<feature type="signal peptide" evidence="1">
    <location>
        <begin position="1"/>
        <end position="20"/>
    </location>
</feature>
<keyword evidence="3" id="KW-1185">Reference proteome</keyword>
<evidence type="ECO:0000313" key="3">
    <source>
        <dbReference type="Proteomes" id="UP001317822"/>
    </source>
</evidence>
<evidence type="ECO:0000256" key="1">
    <source>
        <dbReference type="SAM" id="SignalP"/>
    </source>
</evidence>
<feature type="chain" id="PRO_5047317183" evidence="1">
    <location>
        <begin position="21"/>
        <end position="176"/>
    </location>
</feature>
<name>A0ABN6ULZ5_9GAMM</name>
<dbReference type="Proteomes" id="UP001317822">
    <property type="component" value="Chromosome"/>
</dbReference>
<keyword evidence="1" id="KW-0732">Signal</keyword>
<proteinExistence type="predicted"/>
<reference evidence="2 3" key="1">
    <citation type="journal article" date="2023" name="Int. J. Syst. Evol. Microbiol.">
        <title>Physiological and genomic analyses of cobalamin (vitamin B12)-auxotrophy of Lysobacter auxotrophicus sp. nov., a methionine-auxotrophic chitinolytic bacterium isolated from chitin-treated soil.</title>
        <authorList>
            <person name="Saito A."/>
            <person name="Dohra H."/>
            <person name="Hamada M."/>
            <person name="Moriuchi R."/>
            <person name="Kotsuchibashi Y."/>
            <person name="Mori K."/>
        </authorList>
    </citation>
    <scope>NUCLEOTIDE SEQUENCE [LARGE SCALE GENOMIC DNA]</scope>
    <source>
        <strain evidence="2 3">5-21a</strain>
    </source>
</reference>
<protein>
    <submittedName>
        <fullName evidence="2">Uncharacterized protein</fullName>
    </submittedName>
</protein>
<evidence type="ECO:0000313" key="2">
    <source>
        <dbReference type="EMBL" id="BDU17315.1"/>
    </source>
</evidence>